<name>A0A1J0ACR0_9CYAN</name>
<protein>
    <submittedName>
        <fullName evidence="2">Uncharacterized protein</fullName>
    </submittedName>
</protein>
<evidence type="ECO:0000256" key="1">
    <source>
        <dbReference type="SAM" id="Phobius"/>
    </source>
</evidence>
<gene>
    <name evidence="2" type="ORF">GlitD10_1401</name>
</gene>
<evidence type="ECO:0000313" key="2">
    <source>
        <dbReference type="EMBL" id="APB33722.1"/>
    </source>
</evidence>
<feature type="transmembrane region" description="Helical" evidence="1">
    <location>
        <begin position="6"/>
        <end position="30"/>
    </location>
</feature>
<organism evidence="2 3">
    <name type="scientific">Gloeomargarita lithophora Alchichica-D10</name>
    <dbReference type="NCBI Taxonomy" id="1188229"/>
    <lineage>
        <taxon>Bacteria</taxon>
        <taxon>Bacillati</taxon>
        <taxon>Cyanobacteriota</taxon>
        <taxon>Cyanophyceae</taxon>
        <taxon>Gloeomargaritales</taxon>
        <taxon>Gloeomargaritaceae</taxon>
        <taxon>Gloeomargarita</taxon>
    </lineage>
</organism>
<reference evidence="2 3" key="1">
    <citation type="submission" date="2016-10" db="EMBL/GenBank/DDBJ databases">
        <title>Description of Gloeomargarita lithophora gen. nov., sp. nov., a thylakoid-bearing basal-branching cyanobacterium with intracellular carbonates, and proposal for Gloeomargaritales ord. nov.</title>
        <authorList>
            <person name="Moreira D."/>
            <person name="Tavera R."/>
            <person name="Benzerara K."/>
            <person name="Skouri-Panet F."/>
            <person name="Couradeau E."/>
            <person name="Gerard E."/>
            <person name="Loussert C."/>
            <person name="Novelo E."/>
            <person name="Zivanovic Y."/>
            <person name="Lopez-Garcia P."/>
        </authorList>
    </citation>
    <scope>NUCLEOTIDE SEQUENCE [LARGE SCALE GENOMIC DNA]</scope>
    <source>
        <strain evidence="2 3">D10</strain>
    </source>
</reference>
<proteinExistence type="predicted"/>
<keyword evidence="1" id="KW-0472">Membrane</keyword>
<dbReference type="KEGG" id="glt:GlitD10_1401"/>
<dbReference type="EMBL" id="CP017675">
    <property type="protein sequence ID" value="APB33722.1"/>
    <property type="molecule type" value="Genomic_DNA"/>
</dbReference>
<dbReference type="RefSeq" id="WP_071454265.1">
    <property type="nucleotide sequence ID" value="NZ_CP017675.1"/>
</dbReference>
<keyword evidence="3" id="KW-1185">Reference proteome</keyword>
<accession>A0A1J0ACR0</accession>
<dbReference type="Proteomes" id="UP000180235">
    <property type="component" value="Chromosome"/>
</dbReference>
<evidence type="ECO:0000313" key="3">
    <source>
        <dbReference type="Proteomes" id="UP000180235"/>
    </source>
</evidence>
<keyword evidence="1" id="KW-0812">Transmembrane</keyword>
<sequence length="225" mass="24055">MVQSKPWIGVITLGFMGLALVAGGVAGWLGHRIGQSALSKVRQPVLSPAATNTNDNPEPFRLLTEDAVIQQVEVLMGTSQVTPTAPTAVRPDPNIRLPLMAVQEGGVYLALEQVEAIGNQAVLVLRLQNERAVAVQLQRQFLVRDDQGNILEAEIEGLPVQLAPGNQATAIRVKLPVGLRKVRVGLTEAGQTIPFIEMRDIALEQAQPTPTPQVSPSPAPVDPIN</sequence>
<dbReference type="AlphaFoldDB" id="A0A1J0ACR0"/>
<keyword evidence="1" id="KW-1133">Transmembrane helix</keyword>